<accession>L1LBR8</accession>
<dbReference type="VEuPathDB" id="PiroplasmaDB:BEWA_012690"/>
<keyword evidence="3" id="KW-1185">Reference proteome</keyword>
<feature type="region of interest" description="Disordered" evidence="1">
    <location>
        <begin position="483"/>
        <end position="531"/>
    </location>
</feature>
<organism evidence="2 3">
    <name type="scientific">Theileria equi strain WA</name>
    <dbReference type="NCBI Taxonomy" id="1537102"/>
    <lineage>
        <taxon>Eukaryota</taxon>
        <taxon>Sar</taxon>
        <taxon>Alveolata</taxon>
        <taxon>Apicomplexa</taxon>
        <taxon>Aconoidasida</taxon>
        <taxon>Piroplasmida</taxon>
        <taxon>Theileriidae</taxon>
        <taxon>Theileria</taxon>
    </lineage>
</organism>
<dbReference type="KEGG" id="beq:BEWA_012690"/>
<dbReference type="Proteomes" id="UP000031512">
    <property type="component" value="Unassembled WGS sequence"/>
</dbReference>
<evidence type="ECO:0000313" key="2">
    <source>
        <dbReference type="EMBL" id="EKX72710.1"/>
    </source>
</evidence>
<protein>
    <submittedName>
        <fullName evidence="2">Uncharacterized protein</fullName>
    </submittedName>
</protein>
<dbReference type="RefSeq" id="XP_004832162.1">
    <property type="nucleotide sequence ID" value="XM_004832105.1"/>
</dbReference>
<evidence type="ECO:0000256" key="1">
    <source>
        <dbReference type="SAM" id="MobiDB-lite"/>
    </source>
</evidence>
<dbReference type="EMBL" id="ACOU01000004">
    <property type="protein sequence ID" value="EKX72710.1"/>
    <property type="molecule type" value="Genomic_DNA"/>
</dbReference>
<gene>
    <name evidence="2" type="ORF">BEWA_012690</name>
</gene>
<reference evidence="2 3" key="1">
    <citation type="journal article" date="2012" name="BMC Genomics">
        <title>Comparative genomic analysis and phylogenetic position of Theileria equi.</title>
        <authorList>
            <person name="Kappmeyer L.S."/>
            <person name="Thiagarajan M."/>
            <person name="Herndon D.R."/>
            <person name="Ramsay J.D."/>
            <person name="Caler E."/>
            <person name="Djikeng A."/>
            <person name="Gillespie J.J."/>
            <person name="Lau A.O."/>
            <person name="Roalson E.H."/>
            <person name="Silva J.C."/>
            <person name="Silva M.G."/>
            <person name="Suarez C.E."/>
            <person name="Ueti M.W."/>
            <person name="Nene V.M."/>
            <person name="Mealey R.H."/>
            <person name="Knowles D.P."/>
            <person name="Brayton K.A."/>
        </authorList>
    </citation>
    <scope>NUCLEOTIDE SEQUENCE [LARGE SCALE GENOMIC DNA]</scope>
    <source>
        <strain evidence="2 3">WA</strain>
    </source>
</reference>
<name>L1LBR8_THEEQ</name>
<sequence>MSTGELKLNVKCQGGDKGQCTCKGAENIPGLKAEKRTNIPVPGFTKYVHWIPGGSGGTFTLDGELKDGGKIGSEGKIPIHDVKEVSVYYWNGNPSKNILLGITKKIGDSDDTTTTYYSKSSDGNDWNISVNALGELQALDDFNCRLNNAVPFEIQGSQSGSTPKESKSECIESKNTKPTGSPPPPSGSNYTIKSQKITDESGKDAIISRLTLNGTPINISLTREYIGTEIRLYSSLVNKNVPLMLEFKPPGNGKSRWFYSQNKDGNSWQEDAGHGFYSDNGQLCENLAKKLDDFTCQNHNGVTIDLSHKTSIAQQRYCCNEHGGKGKNNGKIYVKSVPVTCKKRHNESSVTAYIHSIGSGNTVAGIKFYSTTDSGNRKKVSANALKFPIDGPVDIYTFYSSDSLDPVLIYVDSSRSKNPKAKTGWYRKSRNGYDSPWTKLRKQLRNITHHNFRDLGCLMWNSLVKVLKKRGCGTLTECPRSPELARADDLSEESEEDEEEKKPKVEGTSGSDGPQGGAYAPTVPPKTPTPARSVGAAPLGLMAIFKISSGVFGGSGAVGLAGYHLYKNSRDPWVRQMSVYGSSRGTLDTSLSTE</sequence>
<evidence type="ECO:0000313" key="3">
    <source>
        <dbReference type="Proteomes" id="UP000031512"/>
    </source>
</evidence>
<feature type="compositionally biased region" description="Acidic residues" evidence="1">
    <location>
        <begin position="490"/>
        <end position="499"/>
    </location>
</feature>
<dbReference type="GeneID" id="15804345"/>
<proteinExistence type="predicted"/>
<feature type="region of interest" description="Disordered" evidence="1">
    <location>
        <begin position="154"/>
        <end position="193"/>
    </location>
</feature>
<comment type="caution">
    <text evidence="2">The sequence shown here is derived from an EMBL/GenBank/DDBJ whole genome shotgun (WGS) entry which is preliminary data.</text>
</comment>
<dbReference type="AlphaFoldDB" id="L1LBR8"/>
<feature type="compositionally biased region" description="Basic and acidic residues" evidence="1">
    <location>
        <begin position="164"/>
        <end position="175"/>
    </location>
</feature>